<reference evidence="7" key="1">
    <citation type="journal article" date="2019" name="Int. J. Syst. Evol. Microbiol.">
        <title>The Global Catalogue of Microorganisms (GCM) 10K type strain sequencing project: providing services to taxonomists for standard genome sequencing and annotation.</title>
        <authorList>
            <consortium name="The Broad Institute Genomics Platform"/>
            <consortium name="The Broad Institute Genome Sequencing Center for Infectious Disease"/>
            <person name="Wu L."/>
            <person name="Ma J."/>
        </authorList>
    </citation>
    <scope>NUCLEOTIDE SEQUENCE [LARGE SCALE GENOMIC DNA]</scope>
    <source>
        <strain evidence="7">CCUG 55585</strain>
    </source>
</reference>
<dbReference type="Pfam" id="PF13193">
    <property type="entry name" value="AMP-binding_C"/>
    <property type="match status" value="1"/>
</dbReference>
<comment type="cofactor">
    <cofactor evidence="1">
        <name>pantetheine 4'-phosphate</name>
        <dbReference type="ChEBI" id="CHEBI:47942"/>
    </cofactor>
</comment>
<dbReference type="CDD" id="cd12116">
    <property type="entry name" value="A_NRPS_Ta1_like"/>
    <property type="match status" value="1"/>
</dbReference>
<proteinExistence type="predicted"/>
<dbReference type="Pfam" id="PF00550">
    <property type="entry name" value="PP-binding"/>
    <property type="match status" value="1"/>
</dbReference>
<dbReference type="PANTHER" id="PTHR45527">
    <property type="entry name" value="NONRIBOSOMAL PEPTIDE SYNTHETASE"/>
    <property type="match status" value="1"/>
</dbReference>
<gene>
    <name evidence="6" type="ORF">ACFQ0E_18330</name>
</gene>
<dbReference type="Gene3D" id="3.40.50.1820">
    <property type="entry name" value="alpha/beta hydrolase"/>
    <property type="match status" value="1"/>
</dbReference>
<evidence type="ECO:0000256" key="3">
    <source>
        <dbReference type="ARBA" id="ARBA00022553"/>
    </source>
</evidence>
<evidence type="ECO:0000313" key="6">
    <source>
        <dbReference type="EMBL" id="MFD0727555.1"/>
    </source>
</evidence>
<evidence type="ECO:0000313" key="7">
    <source>
        <dbReference type="Proteomes" id="UP001597110"/>
    </source>
</evidence>
<dbReference type="Gene3D" id="3.30.559.10">
    <property type="entry name" value="Chloramphenicol acetyltransferase-like domain"/>
    <property type="match status" value="1"/>
</dbReference>
<dbReference type="SUPFAM" id="SSF52777">
    <property type="entry name" value="CoA-dependent acyltransferases"/>
    <property type="match status" value="2"/>
</dbReference>
<dbReference type="InterPro" id="IPR000873">
    <property type="entry name" value="AMP-dep_synth/lig_dom"/>
</dbReference>
<dbReference type="InterPro" id="IPR020806">
    <property type="entry name" value="PKS_PP-bd"/>
</dbReference>
<dbReference type="CDD" id="cd19531">
    <property type="entry name" value="LCL_NRPS-like"/>
    <property type="match status" value="1"/>
</dbReference>
<dbReference type="NCBIfam" id="TIGR01733">
    <property type="entry name" value="AA-adenyl-dom"/>
    <property type="match status" value="1"/>
</dbReference>
<dbReference type="PANTHER" id="PTHR45527:SF1">
    <property type="entry name" value="FATTY ACID SYNTHASE"/>
    <property type="match status" value="1"/>
</dbReference>
<evidence type="ECO:0000256" key="4">
    <source>
        <dbReference type="SAM" id="MobiDB-lite"/>
    </source>
</evidence>
<dbReference type="InterPro" id="IPR025110">
    <property type="entry name" value="AMP-bd_C"/>
</dbReference>
<dbReference type="PROSITE" id="PS50096">
    <property type="entry name" value="IQ"/>
    <property type="match status" value="1"/>
</dbReference>
<dbReference type="Pfam" id="PF00501">
    <property type="entry name" value="AMP-binding"/>
    <property type="match status" value="1"/>
</dbReference>
<organism evidence="6 7">
    <name type="scientific">Lysobacter brunescens</name>
    <dbReference type="NCBI Taxonomy" id="262323"/>
    <lineage>
        <taxon>Bacteria</taxon>
        <taxon>Pseudomonadati</taxon>
        <taxon>Pseudomonadota</taxon>
        <taxon>Gammaproteobacteria</taxon>
        <taxon>Lysobacterales</taxon>
        <taxon>Lysobacteraceae</taxon>
        <taxon>Lysobacter</taxon>
    </lineage>
</organism>
<keyword evidence="3" id="KW-0597">Phosphoprotein</keyword>
<dbReference type="PROSITE" id="PS00012">
    <property type="entry name" value="PHOSPHOPANTETHEINE"/>
    <property type="match status" value="1"/>
</dbReference>
<dbReference type="Pfam" id="PF00668">
    <property type="entry name" value="Condensation"/>
    <property type="match status" value="1"/>
</dbReference>
<dbReference type="PROSITE" id="PS00455">
    <property type="entry name" value="AMP_BINDING"/>
    <property type="match status" value="1"/>
</dbReference>
<dbReference type="SMART" id="SM00823">
    <property type="entry name" value="PKS_PP"/>
    <property type="match status" value="1"/>
</dbReference>
<dbReference type="InterPro" id="IPR036736">
    <property type="entry name" value="ACP-like_sf"/>
</dbReference>
<dbReference type="InterPro" id="IPR006162">
    <property type="entry name" value="Ppantetheine_attach_site"/>
</dbReference>
<dbReference type="Gene3D" id="2.30.38.10">
    <property type="entry name" value="Luciferase, Domain 3"/>
    <property type="match status" value="1"/>
</dbReference>
<dbReference type="InterPro" id="IPR023213">
    <property type="entry name" value="CAT-like_dom_sf"/>
</dbReference>
<dbReference type="SUPFAM" id="SSF47336">
    <property type="entry name" value="ACP-like"/>
    <property type="match status" value="1"/>
</dbReference>
<dbReference type="InterPro" id="IPR010071">
    <property type="entry name" value="AA_adenyl_dom"/>
</dbReference>
<evidence type="ECO:0000256" key="2">
    <source>
        <dbReference type="ARBA" id="ARBA00022450"/>
    </source>
</evidence>
<dbReference type="InterPro" id="IPR009081">
    <property type="entry name" value="PP-bd_ACP"/>
</dbReference>
<dbReference type="InterPro" id="IPR020845">
    <property type="entry name" value="AMP-binding_CS"/>
</dbReference>
<comment type="caution">
    <text evidence="6">The sequence shown here is derived from an EMBL/GenBank/DDBJ whole genome shotgun (WGS) entry which is preliminary data.</text>
</comment>
<dbReference type="InterPro" id="IPR045851">
    <property type="entry name" value="AMP-bd_C_sf"/>
</dbReference>
<keyword evidence="2" id="KW-0596">Phosphopantetheine</keyword>
<dbReference type="Gene3D" id="3.40.50.980">
    <property type="match status" value="2"/>
</dbReference>
<dbReference type="SUPFAM" id="SSF56801">
    <property type="entry name" value="Acetyl-CoA synthetase-like"/>
    <property type="match status" value="1"/>
</dbReference>
<keyword evidence="7" id="KW-1185">Reference proteome</keyword>
<sequence>MNDLQQRFAGLSPEKRALLEQSAARGRTARSRIRREPRPERIPLSAGQRRLWLLDRFSPGLVAYNMAQGLWLEGPLDIECLRVAAQSLIDRHEVLRTIYRSDAGLAWQEILTDCPVPWHEVDVPGIDTDARRAEALCLAREAVAKPFALDREPPIRAHLFRLESERHLLVLAFHHIAIDGWSLSTLVDELAERYTRLRAGDATPLAEPELQIADVALWQARSHDGEGLDRSLDFWRGHLADAPAMLDLPGDRPRPAVQRFRGDVLTTVMPQALRDRVDAFARSRNVTPSTVLFVVLQMLLARYSGQDRVVAAMGHAGRTRFELEPMVGFFINLLPLVADVADEPTFDALLARAQAKLLEALEHADAPLDRILETLRVARSASYTPFAQVMYFFQNYPAHALRLPDLRVDAVHWSDLRPPTAQADLSLFVNQHAPGELMVEFSTDLYDADTIRRMVGHFLALLEAALDAPQRPVSQLSMMTAEEVAAQARWNDTVRALPDDPTIAAQIAAQVARTPDATALVFGDRAISYRELDLRANAVAQALRAAGVGAGALVGLYVERSPAMVIGLLGILKAGGAYVPLDPAYPQDRLAYMVELSAAQVIVTQPELRDCLPLAVPSVVEVDDAAPHDGLPSAPPDGGAGPDDPAYVIFTSGSTGKPKGVEIRQRSAVNLIRSIAREPGMTADDTICAISTLSFDIALTELVVPLTVGARILLLDRDTVRDGLRLRRFIETARPTLMQATPATWRMLLDVGWPGDVAMRIISTGEALPRELAERLLPMARELWNLYGPTETTVYSALCRVEPCEGPILVGRPVDNTVIHIVDRRMQRQPVGLPGELLIGGEGLAAGYRGRPDLTAEKFIADPFSSQPGARLYRTGDLAFWRADGTLQVIGRIDHQIKLRGFRIELGEIESVLAQWPGMRQVVVHCREDVPGDRRLVAYFVCEAEGDAPDTAALREHLGRALPEYMVPSAFVALDAFPLTPNGKIDRNALPPPGLAAGQGETLAPRTAEEAFLASLWKELLALPAVDVRAGFFDLGGHSVLATRMLSRVVHEYGIELPLRALFESPTLEGFARRIVEACEEDDRRHMEALLIELEGLSEDEVARRLSEREGAGNA</sequence>
<protein>
    <submittedName>
        <fullName evidence="6">Amino acid adenylation domain-containing protein</fullName>
    </submittedName>
</protein>
<evidence type="ECO:0000259" key="5">
    <source>
        <dbReference type="PROSITE" id="PS50075"/>
    </source>
</evidence>
<dbReference type="InterPro" id="IPR001242">
    <property type="entry name" value="Condensation_dom"/>
</dbReference>
<dbReference type="PROSITE" id="PS50075">
    <property type="entry name" value="CARRIER"/>
    <property type="match status" value="1"/>
</dbReference>
<dbReference type="InterPro" id="IPR029058">
    <property type="entry name" value="AB_hydrolase_fold"/>
</dbReference>
<feature type="domain" description="Carrier" evidence="5">
    <location>
        <begin position="1004"/>
        <end position="1079"/>
    </location>
</feature>
<dbReference type="Gene3D" id="3.30.559.30">
    <property type="entry name" value="Nonribosomal peptide synthetase, condensation domain"/>
    <property type="match status" value="1"/>
</dbReference>
<feature type="region of interest" description="Disordered" evidence="4">
    <location>
        <begin position="625"/>
        <end position="646"/>
    </location>
</feature>
<dbReference type="Proteomes" id="UP001597110">
    <property type="component" value="Unassembled WGS sequence"/>
</dbReference>
<accession>A0ABW2YGI8</accession>
<dbReference type="EMBL" id="JBHTIF010000006">
    <property type="protein sequence ID" value="MFD0727555.1"/>
    <property type="molecule type" value="Genomic_DNA"/>
</dbReference>
<evidence type="ECO:0000256" key="1">
    <source>
        <dbReference type="ARBA" id="ARBA00001957"/>
    </source>
</evidence>
<dbReference type="Gene3D" id="3.30.300.30">
    <property type="match status" value="1"/>
</dbReference>
<name>A0ABW2YGI8_9GAMM</name>
<dbReference type="RefSeq" id="WP_386826337.1">
    <property type="nucleotide sequence ID" value="NZ_JBHTIF010000006.1"/>
</dbReference>